<dbReference type="PANTHER" id="PTHR47297:SF2">
    <property type="entry name" value="OS02G0606800 PROTEIN"/>
    <property type="match status" value="1"/>
</dbReference>
<dbReference type="Gene3D" id="3.40.50.850">
    <property type="entry name" value="Isochorismatase-like"/>
    <property type="match status" value="1"/>
</dbReference>
<dbReference type="InterPro" id="IPR000868">
    <property type="entry name" value="Isochorismatase-like_dom"/>
</dbReference>
<accession>A0A8T0IGC2</accession>
<dbReference type="AlphaFoldDB" id="A0A8T0IGC2"/>
<evidence type="ECO:0000313" key="4">
    <source>
        <dbReference type="EMBL" id="KAG0581926.1"/>
    </source>
</evidence>
<dbReference type="Proteomes" id="UP000822688">
    <property type="component" value="Chromosome 3"/>
</dbReference>
<dbReference type="InterPro" id="IPR044717">
    <property type="entry name" value="NIC1"/>
</dbReference>
<feature type="region of interest" description="Disordered" evidence="2">
    <location>
        <begin position="23"/>
        <end position="42"/>
    </location>
</feature>
<comment type="similarity">
    <text evidence="1">Belongs to the isochorismatase family.</text>
</comment>
<evidence type="ECO:0000259" key="3">
    <source>
        <dbReference type="Pfam" id="PF00857"/>
    </source>
</evidence>
<dbReference type="InterPro" id="IPR036380">
    <property type="entry name" value="Isochorismatase-like_sf"/>
</dbReference>
<dbReference type="GO" id="GO:0008936">
    <property type="term" value="F:nicotinamidase activity"/>
    <property type="evidence" value="ECO:0007669"/>
    <property type="project" value="InterPro"/>
</dbReference>
<dbReference type="Pfam" id="PF00857">
    <property type="entry name" value="Isochorismatase"/>
    <property type="match status" value="1"/>
</dbReference>
<proteinExistence type="inferred from homology"/>
<dbReference type="PANTHER" id="PTHR47297">
    <property type="match status" value="1"/>
</dbReference>
<dbReference type="GO" id="GO:0019365">
    <property type="term" value="P:pyridine nucleotide salvage"/>
    <property type="evidence" value="ECO:0007669"/>
    <property type="project" value="InterPro"/>
</dbReference>
<gene>
    <name evidence="4" type="ORF">KC19_3G020800</name>
</gene>
<keyword evidence="5" id="KW-1185">Reference proteome</keyword>
<dbReference type="SUPFAM" id="SSF52499">
    <property type="entry name" value="Isochorismatase-like hydrolases"/>
    <property type="match status" value="1"/>
</dbReference>
<dbReference type="CDD" id="cd00431">
    <property type="entry name" value="cysteine_hydrolases"/>
    <property type="match status" value="1"/>
</dbReference>
<evidence type="ECO:0000256" key="2">
    <source>
        <dbReference type="SAM" id="MobiDB-lite"/>
    </source>
</evidence>
<organism evidence="4 5">
    <name type="scientific">Ceratodon purpureus</name>
    <name type="common">Fire moss</name>
    <name type="synonym">Dicranum purpureum</name>
    <dbReference type="NCBI Taxonomy" id="3225"/>
    <lineage>
        <taxon>Eukaryota</taxon>
        <taxon>Viridiplantae</taxon>
        <taxon>Streptophyta</taxon>
        <taxon>Embryophyta</taxon>
        <taxon>Bryophyta</taxon>
        <taxon>Bryophytina</taxon>
        <taxon>Bryopsida</taxon>
        <taxon>Dicranidae</taxon>
        <taxon>Pseudoditrichales</taxon>
        <taxon>Ditrichaceae</taxon>
        <taxon>Ceratodon</taxon>
    </lineage>
</organism>
<feature type="domain" description="Isochorismatase-like" evidence="3">
    <location>
        <begin position="116"/>
        <end position="284"/>
    </location>
</feature>
<reference evidence="4" key="1">
    <citation type="submission" date="2020-06" db="EMBL/GenBank/DDBJ databases">
        <title>WGS assembly of Ceratodon purpureus strain R40.</title>
        <authorList>
            <person name="Carey S.B."/>
            <person name="Jenkins J."/>
            <person name="Shu S."/>
            <person name="Lovell J.T."/>
            <person name="Sreedasyam A."/>
            <person name="Maumus F."/>
            <person name="Tiley G.P."/>
            <person name="Fernandez-Pozo N."/>
            <person name="Barry K."/>
            <person name="Chen C."/>
            <person name="Wang M."/>
            <person name="Lipzen A."/>
            <person name="Daum C."/>
            <person name="Saski C.A."/>
            <person name="Payton A.C."/>
            <person name="Mcbreen J.C."/>
            <person name="Conrad R.E."/>
            <person name="Kollar L.M."/>
            <person name="Olsson S."/>
            <person name="Huttunen S."/>
            <person name="Landis J.B."/>
            <person name="Wickett N.J."/>
            <person name="Johnson M.G."/>
            <person name="Rensing S.A."/>
            <person name="Grimwood J."/>
            <person name="Schmutz J."/>
            <person name="Mcdaniel S.F."/>
        </authorList>
    </citation>
    <scope>NUCLEOTIDE SEQUENCE</scope>
    <source>
        <strain evidence="4">R40</strain>
    </source>
</reference>
<protein>
    <recommendedName>
        <fullName evidence="3">Isochorismatase-like domain-containing protein</fullName>
    </recommendedName>
</protein>
<dbReference type="EMBL" id="CM026423">
    <property type="protein sequence ID" value="KAG0581926.1"/>
    <property type="molecule type" value="Genomic_DNA"/>
</dbReference>
<evidence type="ECO:0000256" key="1">
    <source>
        <dbReference type="ARBA" id="ARBA00006336"/>
    </source>
</evidence>
<name>A0A8T0IGC2_CERPU</name>
<evidence type="ECO:0000313" key="5">
    <source>
        <dbReference type="Proteomes" id="UP000822688"/>
    </source>
</evidence>
<sequence length="327" mass="36336">MHCFTVTCITYIADLIVTSSIVSSSTSPSPSPSPSSRGRQTQLDHRHLDRQLRHIISSAQGPRRSLSSISCCQIGRQEWRSKMAEKGDRFMAHLEAELPLGMEALVLPFEDKRVGLVIVDEVNGFCTVGNGNLAPTESVEAVTEMVKHTDHLAKQFSARTWPIIAFLDTHQEHKPEPPYPPHCIEGTGEENLVPELLWLESDPNTTLMRKDCINGFVGGIRDDGSNIVIDWIKNNKIQQILVVGICTDICVMDFVVTALSARNHGIMKPLEDVFVFSEACATYHLPLDVAKTLKPPAFPHPQDITHYMGLYFAKSRGARIVNKVSLL</sequence>
<comment type="caution">
    <text evidence="4">The sequence shown here is derived from an EMBL/GenBank/DDBJ whole genome shotgun (WGS) entry which is preliminary data.</text>
</comment>